<organism evidence="1 2">
    <name type="scientific">Lepeophtheirus salmonis</name>
    <name type="common">Salmon louse</name>
    <name type="synonym">Caligus salmonis</name>
    <dbReference type="NCBI Taxonomy" id="72036"/>
    <lineage>
        <taxon>Eukaryota</taxon>
        <taxon>Metazoa</taxon>
        <taxon>Ecdysozoa</taxon>
        <taxon>Arthropoda</taxon>
        <taxon>Crustacea</taxon>
        <taxon>Multicrustacea</taxon>
        <taxon>Hexanauplia</taxon>
        <taxon>Copepoda</taxon>
        <taxon>Siphonostomatoida</taxon>
        <taxon>Caligidae</taxon>
        <taxon>Lepeophtheirus</taxon>
    </lineage>
</organism>
<protein>
    <submittedName>
        <fullName evidence="1">(salmon louse) hypothetical protein</fullName>
    </submittedName>
</protein>
<reference evidence="1" key="1">
    <citation type="submission" date="2021-02" db="EMBL/GenBank/DDBJ databases">
        <authorList>
            <person name="Bekaert M."/>
        </authorList>
    </citation>
    <scope>NUCLEOTIDE SEQUENCE</scope>
    <source>
        <strain evidence="1">IoA-00</strain>
    </source>
</reference>
<evidence type="ECO:0000313" key="2">
    <source>
        <dbReference type="Proteomes" id="UP000675881"/>
    </source>
</evidence>
<name>A0A7R8H1J5_LEPSM</name>
<evidence type="ECO:0000313" key="1">
    <source>
        <dbReference type="EMBL" id="CAF2812646.1"/>
    </source>
</evidence>
<dbReference type="AlphaFoldDB" id="A0A7R8H1J5"/>
<keyword evidence="2" id="KW-1185">Reference proteome</keyword>
<accession>A0A7R8H1J5</accession>
<dbReference type="EMBL" id="HG994590">
    <property type="protein sequence ID" value="CAF2812646.1"/>
    <property type="molecule type" value="Genomic_DNA"/>
</dbReference>
<dbReference type="Proteomes" id="UP000675881">
    <property type="component" value="Chromosome 11"/>
</dbReference>
<sequence>MGEEEPPCTVDKGEIDEMRDAGVEELCTVSCNSCSDDCLVFEWIFPLILDDELGLPSTILREGWVFGYDDLHQWRSQSLCFQDYYQQDDSFPILGVCRGGELYNPAGIPASTLDKRIQMMGFFKKRTTTQNKILEVPLGRDEGYAITVRLRSVNIKGELSAPFKNWQSPSLLSQEKNVAELVLVPSKDNGVMVSHLKSIKNNNSQILASNWNPQSTKKQLTNEQYLASWEVPSRHCSLCLEQLQQEYFDVDKDGWYFVSSMITDDGKSTVHPECL</sequence>
<gene>
    <name evidence="1" type="ORF">LSAA_2920</name>
</gene>
<proteinExistence type="predicted"/>